<keyword evidence="3" id="KW-1185">Reference proteome</keyword>
<feature type="region of interest" description="Disordered" evidence="1">
    <location>
        <begin position="391"/>
        <end position="411"/>
    </location>
</feature>
<sequence>MNSVTAWSTEDQVLETLKKLSNGRRGLGNLDNTYLVKGDKPPPILIEEEDEEMWLHFGDSMHAGKDAIPDNTPPDLQGITNLLRMVQGSDEEGDNEDIFGQRSNCVIAISKASKLNPNVKEFTPKSTSISDTSVHSSGNGEIIDPIATEVEKVTESVTEDLKTKLKNHISYAAKSNCFELKKQKNLAIATLLRMYATNNETPSARKPDETLKLITPDFFENRKSPVNVQSGPNDTSLPSASTSPGPKSMTSISHASSSNDVKSEPALSTRVTTKKQKPEQDPAIKTSINKVNQWLGEQPVNQTVQRKSPAVFIGPITYKAKEPAACKSPKIPDTQQQKVTKAREPNEYQPTNYADDLKNKYMDRINSKQVKTKRNMWQDLHEVLKEKDVLVKKKLEQGSVNSSDSDAPRRN</sequence>
<evidence type="ECO:0000313" key="2">
    <source>
        <dbReference type="EMBL" id="CAB3248278.1"/>
    </source>
</evidence>
<proteinExistence type="predicted"/>
<feature type="region of interest" description="Disordered" evidence="1">
    <location>
        <begin position="326"/>
        <end position="355"/>
    </location>
</feature>
<comment type="caution">
    <text evidence="2">The sequence shown here is derived from an EMBL/GenBank/DDBJ whole genome shotgun (WGS) entry which is preliminary data.</text>
</comment>
<reference evidence="2 3" key="1">
    <citation type="submission" date="2020-04" db="EMBL/GenBank/DDBJ databases">
        <authorList>
            <person name="Wallbank WR R."/>
            <person name="Pardo Diaz C."/>
            <person name="Kozak K."/>
            <person name="Martin S."/>
            <person name="Jiggins C."/>
            <person name="Moest M."/>
            <person name="Warren A I."/>
            <person name="Byers J.R.P. K."/>
            <person name="Montejo-Kovacevich G."/>
            <person name="Yen C E."/>
        </authorList>
    </citation>
    <scope>NUCLEOTIDE SEQUENCE [LARGE SCALE GENOMIC DNA]</scope>
</reference>
<protein>
    <submittedName>
        <fullName evidence="2">Uncharacterized protein</fullName>
    </submittedName>
</protein>
<dbReference type="AlphaFoldDB" id="A0A8S1AR45"/>
<name>A0A8S1AR45_ARCPL</name>
<gene>
    <name evidence="2" type="ORF">APLA_LOCUS11631</name>
</gene>
<feature type="region of interest" description="Disordered" evidence="1">
    <location>
        <begin position="222"/>
        <end position="281"/>
    </location>
</feature>
<evidence type="ECO:0000256" key="1">
    <source>
        <dbReference type="SAM" id="MobiDB-lite"/>
    </source>
</evidence>
<accession>A0A8S1AR45</accession>
<dbReference type="EMBL" id="CADEBC010000533">
    <property type="protein sequence ID" value="CAB3248278.1"/>
    <property type="molecule type" value="Genomic_DNA"/>
</dbReference>
<feature type="compositionally biased region" description="Polar residues" evidence="1">
    <location>
        <begin position="224"/>
        <end position="260"/>
    </location>
</feature>
<organism evidence="2 3">
    <name type="scientific">Arctia plantaginis</name>
    <name type="common">Wood tiger moth</name>
    <name type="synonym">Phalaena plantaginis</name>
    <dbReference type="NCBI Taxonomy" id="874455"/>
    <lineage>
        <taxon>Eukaryota</taxon>
        <taxon>Metazoa</taxon>
        <taxon>Ecdysozoa</taxon>
        <taxon>Arthropoda</taxon>
        <taxon>Hexapoda</taxon>
        <taxon>Insecta</taxon>
        <taxon>Pterygota</taxon>
        <taxon>Neoptera</taxon>
        <taxon>Endopterygota</taxon>
        <taxon>Lepidoptera</taxon>
        <taxon>Glossata</taxon>
        <taxon>Ditrysia</taxon>
        <taxon>Noctuoidea</taxon>
        <taxon>Erebidae</taxon>
        <taxon>Arctiinae</taxon>
        <taxon>Arctia</taxon>
    </lineage>
</organism>
<evidence type="ECO:0000313" key="3">
    <source>
        <dbReference type="Proteomes" id="UP000494106"/>
    </source>
</evidence>
<dbReference type="Proteomes" id="UP000494106">
    <property type="component" value="Unassembled WGS sequence"/>
</dbReference>
<dbReference type="OrthoDB" id="7492839at2759"/>